<evidence type="ECO:0000256" key="2">
    <source>
        <dbReference type="SAM" id="Coils"/>
    </source>
</evidence>
<sequence length="623" mass="74091">MIQNDAFCQEHNDYMIEVVCVDYMTQECKYMCKKCYKLFNKSNTESKEQEFQIKQKQFRQNYETEKANLNKQFQQKIESLQKELNQEIQQHLEKIKDSFSKSLKLIEEFEPQLQTKDKNKLRDILKEQQKKMNEIRINSINEKASYLHELKNKLIDKALNLENYIFSEHLLGQQLYQIPNLKQIFENFDSNNLLLSFELHYHLKYQYITEEDIVKRLQQYSSELETLDESNKEMKKNIDAQYKKIEQELEKQKQSMLARFRKYQVWIDEKNKKINETSKLNKENYTEIQMIKNEDFINLINNELANMQLKNQHDEMRETLSKICHLGHYDIGVSLKEIESKFMVKFIPKTILYNIDRMENNITSYYPQATQMIGNLNENGNFVGTAIIQENNQQTLVNLSNNETQIGSSVSEIQNRGLFNFDLLTFFPQSNNLFSYKCKIESAEESYKDNQDQWELIKSQNNRVKKYTFIVYRNKQKTIEFRDIVINQQGRIDENNNVEVIYSDQNHKYEGQINNSFKYFGKGKLTQNGIIKDGMWRDGLLEGEGNIIENDKKIYFGSFKDGLKHGQGTEFLISDFYYQGQFEKDVKHGQGKILKKVGNEFLTIEENVIWKNGQSQSDVCNIY</sequence>
<dbReference type="PANTHER" id="PTHR23084:SF179">
    <property type="entry name" value="OS10G0565000 PROTEIN"/>
    <property type="match status" value="1"/>
</dbReference>
<organism evidence="3 4">
    <name type="scientific">Paramecium primaurelia</name>
    <dbReference type="NCBI Taxonomy" id="5886"/>
    <lineage>
        <taxon>Eukaryota</taxon>
        <taxon>Sar</taxon>
        <taxon>Alveolata</taxon>
        <taxon>Ciliophora</taxon>
        <taxon>Intramacronucleata</taxon>
        <taxon>Oligohymenophorea</taxon>
        <taxon>Peniculida</taxon>
        <taxon>Parameciidae</taxon>
        <taxon>Paramecium</taxon>
    </lineage>
</organism>
<feature type="coiled-coil region" evidence="2">
    <location>
        <begin position="59"/>
        <end position="138"/>
    </location>
</feature>
<dbReference type="InterPro" id="IPR003409">
    <property type="entry name" value="MORN"/>
</dbReference>
<proteinExistence type="predicted"/>
<dbReference type="Proteomes" id="UP000688137">
    <property type="component" value="Unassembled WGS sequence"/>
</dbReference>
<dbReference type="EMBL" id="CAJJDM010000011">
    <property type="protein sequence ID" value="CAD8049747.1"/>
    <property type="molecule type" value="Genomic_DNA"/>
</dbReference>
<name>A0A8S1K4G7_PARPR</name>
<reference evidence="3" key="1">
    <citation type="submission" date="2021-01" db="EMBL/GenBank/DDBJ databases">
        <authorList>
            <consortium name="Genoscope - CEA"/>
            <person name="William W."/>
        </authorList>
    </citation>
    <scope>NUCLEOTIDE SEQUENCE</scope>
</reference>
<evidence type="ECO:0000313" key="4">
    <source>
        <dbReference type="Proteomes" id="UP000688137"/>
    </source>
</evidence>
<evidence type="ECO:0008006" key="5">
    <source>
        <dbReference type="Google" id="ProtNLM"/>
    </source>
</evidence>
<dbReference type="OMA" id="YMIEVVC"/>
<feature type="coiled-coil region" evidence="2">
    <location>
        <begin position="217"/>
        <end position="255"/>
    </location>
</feature>
<evidence type="ECO:0000313" key="3">
    <source>
        <dbReference type="EMBL" id="CAD8049747.1"/>
    </source>
</evidence>
<gene>
    <name evidence="3" type="ORF">PPRIM_AZ9-3.1.T0140144</name>
</gene>
<protein>
    <recommendedName>
        <fullName evidence="5">MORN repeat protein</fullName>
    </recommendedName>
</protein>
<dbReference type="PANTHER" id="PTHR23084">
    <property type="entry name" value="PHOSPHATIDYLINOSITOL-4-PHOSPHATE 5-KINASE RELATED"/>
    <property type="match status" value="1"/>
</dbReference>
<keyword evidence="2" id="KW-0175">Coiled coil</keyword>
<comment type="caution">
    <text evidence="3">The sequence shown here is derived from an EMBL/GenBank/DDBJ whole genome shotgun (WGS) entry which is preliminary data.</text>
</comment>
<accession>A0A8S1K4G7</accession>
<keyword evidence="1" id="KW-0677">Repeat</keyword>
<dbReference type="SMART" id="SM00698">
    <property type="entry name" value="MORN"/>
    <property type="match status" value="2"/>
</dbReference>
<evidence type="ECO:0000256" key="1">
    <source>
        <dbReference type="ARBA" id="ARBA00022737"/>
    </source>
</evidence>
<keyword evidence="4" id="KW-1185">Reference proteome</keyword>
<dbReference type="AlphaFoldDB" id="A0A8S1K4G7"/>